<comment type="caution">
    <text evidence="1">The sequence shown here is derived from an EMBL/GenBank/DDBJ whole genome shotgun (WGS) entry which is preliminary data.</text>
</comment>
<keyword evidence="2" id="KW-1185">Reference proteome</keyword>
<name>A0A9N7U7P1_PLEPL</name>
<evidence type="ECO:0000313" key="1">
    <source>
        <dbReference type="EMBL" id="CAB1425204.1"/>
    </source>
</evidence>
<organism evidence="1 2">
    <name type="scientific">Pleuronectes platessa</name>
    <name type="common">European plaice</name>
    <dbReference type="NCBI Taxonomy" id="8262"/>
    <lineage>
        <taxon>Eukaryota</taxon>
        <taxon>Metazoa</taxon>
        <taxon>Chordata</taxon>
        <taxon>Craniata</taxon>
        <taxon>Vertebrata</taxon>
        <taxon>Euteleostomi</taxon>
        <taxon>Actinopterygii</taxon>
        <taxon>Neopterygii</taxon>
        <taxon>Teleostei</taxon>
        <taxon>Neoteleostei</taxon>
        <taxon>Acanthomorphata</taxon>
        <taxon>Carangaria</taxon>
        <taxon>Pleuronectiformes</taxon>
        <taxon>Pleuronectoidei</taxon>
        <taxon>Pleuronectidae</taxon>
        <taxon>Pleuronectes</taxon>
    </lineage>
</organism>
<accession>A0A9N7U7P1</accession>
<dbReference type="Proteomes" id="UP001153269">
    <property type="component" value="Unassembled WGS sequence"/>
</dbReference>
<gene>
    <name evidence="1" type="ORF">PLEPLA_LOCUS13134</name>
</gene>
<sequence length="102" mass="11115">MAAFKVRARQREVYILAELSQDHTVVCVCGFEYEFSVDAQCVCRAATLYSSSFLWPRRLQDRGAGMGQALNLPWPCSLIVGSPPGLARCSCAGTSDSLPVAR</sequence>
<dbReference type="AlphaFoldDB" id="A0A9N7U7P1"/>
<reference evidence="1" key="1">
    <citation type="submission" date="2020-03" db="EMBL/GenBank/DDBJ databases">
        <authorList>
            <person name="Weist P."/>
        </authorList>
    </citation>
    <scope>NUCLEOTIDE SEQUENCE</scope>
</reference>
<dbReference type="EMBL" id="CADEAL010000785">
    <property type="protein sequence ID" value="CAB1425204.1"/>
    <property type="molecule type" value="Genomic_DNA"/>
</dbReference>
<protein>
    <submittedName>
        <fullName evidence="1">Uncharacterized protein</fullName>
    </submittedName>
</protein>
<proteinExistence type="predicted"/>
<evidence type="ECO:0000313" key="2">
    <source>
        <dbReference type="Proteomes" id="UP001153269"/>
    </source>
</evidence>